<comment type="activity regulation">
    <text evidence="10">Na(+) is not transported, but it plays an essential structural role and its presence is essential for fluoride channel function.</text>
</comment>
<gene>
    <name evidence="10" type="primary">fluC</name>
    <name evidence="10" type="synonym">crcB</name>
    <name evidence="12" type="ORF">B5D07_05090</name>
    <name evidence="13" type="ORF">BHL82_00505</name>
    <name evidence="14" type="ORF">BHL83_05995</name>
    <name evidence="11" type="ORF">BJI45_02940</name>
</gene>
<dbReference type="GO" id="GO:0046872">
    <property type="term" value="F:metal ion binding"/>
    <property type="evidence" value="ECO:0007669"/>
    <property type="project" value="UniProtKB-KW"/>
</dbReference>
<dbReference type="AlphaFoldDB" id="A0A143PX79"/>
<evidence type="ECO:0000256" key="5">
    <source>
        <dbReference type="ARBA" id="ARBA00023136"/>
    </source>
</evidence>
<feature type="transmembrane region" description="Helical" evidence="10">
    <location>
        <begin position="103"/>
        <end position="124"/>
    </location>
</feature>
<evidence type="ECO:0000256" key="3">
    <source>
        <dbReference type="ARBA" id="ARBA00022692"/>
    </source>
</evidence>
<dbReference type="GO" id="GO:0140114">
    <property type="term" value="P:cellular detoxification of fluoride"/>
    <property type="evidence" value="ECO:0007669"/>
    <property type="project" value="UniProtKB-UniRule"/>
</dbReference>
<protein>
    <recommendedName>
        <fullName evidence="10">Fluoride-specific ion channel FluC</fullName>
    </recommendedName>
</protein>
<evidence type="ECO:0000256" key="1">
    <source>
        <dbReference type="ARBA" id="ARBA00004651"/>
    </source>
</evidence>
<evidence type="ECO:0000313" key="14">
    <source>
        <dbReference type="EMBL" id="OTA85756.1"/>
    </source>
</evidence>
<comment type="catalytic activity">
    <reaction evidence="8">
        <text>fluoride(in) = fluoride(out)</text>
        <dbReference type="Rhea" id="RHEA:76159"/>
        <dbReference type="ChEBI" id="CHEBI:17051"/>
    </reaction>
    <physiologicalReaction direction="left-to-right" evidence="8">
        <dbReference type="Rhea" id="RHEA:76160"/>
    </physiologicalReaction>
</comment>
<evidence type="ECO:0000313" key="15">
    <source>
        <dbReference type="Proteomes" id="UP000184174"/>
    </source>
</evidence>
<evidence type="ECO:0000256" key="6">
    <source>
        <dbReference type="ARBA" id="ARBA00023303"/>
    </source>
</evidence>
<keyword evidence="10" id="KW-0479">Metal-binding</keyword>
<keyword evidence="10" id="KW-0813">Transport</keyword>
<dbReference type="Proteomes" id="UP000194286">
    <property type="component" value="Unassembled WGS sequence"/>
</dbReference>
<dbReference type="Proteomes" id="UP000194219">
    <property type="component" value="Unassembled WGS sequence"/>
</dbReference>
<dbReference type="Pfam" id="PF02537">
    <property type="entry name" value="CRCB"/>
    <property type="match status" value="1"/>
</dbReference>
<evidence type="ECO:0000256" key="4">
    <source>
        <dbReference type="ARBA" id="ARBA00022989"/>
    </source>
</evidence>
<keyword evidence="6 10" id="KW-0407">Ion channel</keyword>
<reference evidence="13 18" key="1">
    <citation type="submission" date="2016-09" db="EMBL/GenBank/DDBJ databases">
        <title>Lactobacillus reuteri KLR3005, genome sequencing and assembly.</title>
        <authorList>
            <person name="Lee J.-Y."/>
            <person name="Kim E.B."/>
            <person name="Choi Y.-J."/>
        </authorList>
    </citation>
    <scope>NUCLEOTIDE SEQUENCE [LARGE SCALE GENOMIC DNA]</scope>
    <source>
        <strain evidence="13 18">KLR3005</strain>
    </source>
</reference>
<name>A0A143PX79_LIMRT</name>
<dbReference type="InterPro" id="IPR003691">
    <property type="entry name" value="FluC"/>
</dbReference>
<dbReference type="HAMAP" id="MF_00454">
    <property type="entry name" value="FluC"/>
    <property type="match status" value="1"/>
</dbReference>
<evidence type="ECO:0000313" key="12">
    <source>
        <dbReference type="EMBL" id="OPG88506.1"/>
    </source>
</evidence>
<comment type="similarity">
    <text evidence="7 10">Belongs to the fluoride channel Fluc/FEX (TC 1.A.43) family.</text>
</comment>
<comment type="caution">
    <text evidence="13">The sequence shown here is derived from an EMBL/GenBank/DDBJ whole genome shotgun (WGS) entry which is preliminary data.</text>
</comment>
<comment type="function">
    <text evidence="9 10">Fluoride-specific ion channel. Important for reducing fluoride concentration in the cell, thus reducing its toxicity.</text>
</comment>
<dbReference type="EMBL" id="MKQH01000013">
    <property type="protein sequence ID" value="OJI11175.1"/>
    <property type="molecule type" value="Genomic_DNA"/>
</dbReference>
<evidence type="ECO:0000256" key="8">
    <source>
        <dbReference type="ARBA" id="ARBA00035585"/>
    </source>
</evidence>
<evidence type="ECO:0000313" key="13">
    <source>
        <dbReference type="EMBL" id="OTA85444.1"/>
    </source>
</evidence>
<keyword evidence="5 10" id="KW-0472">Membrane</keyword>
<dbReference type="Proteomes" id="UP000189795">
    <property type="component" value="Unassembled WGS sequence"/>
</dbReference>
<feature type="transmembrane region" description="Helical" evidence="10">
    <location>
        <begin position="42"/>
        <end position="60"/>
    </location>
</feature>
<proteinExistence type="inferred from homology"/>
<reference evidence="12 16" key="4">
    <citation type="submission" date="2017-03" db="EMBL/GenBank/DDBJ databases">
        <title>Antibiotic resistance of probiotic microorganisms.</title>
        <authorList>
            <person name="Sanudo A.I."/>
            <person name="Olivares M."/>
            <person name="Banuelos O."/>
        </authorList>
    </citation>
    <scope>NUCLEOTIDE SEQUENCE [LARGE SCALE GENOMIC DNA]</scope>
    <source>
        <strain evidence="12 16">CECT8605</strain>
    </source>
</reference>
<evidence type="ECO:0000313" key="17">
    <source>
        <dbReference type="Proteomes" id="UP000194219"/>
    </source>
</evidence>
<feature type="binding site" evidence="10">
    <location>
        <position position="79"/>
    </location>
    <ligand>
        <name>Na(+)</name>
        <dbReference type="ChEBI" id="CHEBI:29101"/>
        <note>structural</note>
    </ligand>
</feature>
<evidence type="ECO:0000313" key="11">
    <source>
        <dbReference type="EMBL" id="OJI11175.1"/>
    </source>
</evidence>
<dbReference type="EMBL" id="MIMV01000185">
    <property type="protein sequence ID" value="OTA85756.1"/>
    <property type="molecule type" value="Genomic_DNA"/>
</dbReference>
<keyword evidence="10" id="KW-0406">Ion transport</keyword>
<dbReference type="Proteomes" id="UP000184174">
    <property type="component" value="Unassembled WGS sequence"/>
</dbReference>
<evidence type="ECO:0000313" key="18">
    <source>
        <dbReference type="Proteomes" id="UP000194286"/>
    </source>
</evidence>
<evidence type="ECO:0000256" key="10">
    <source>
        <dbReference type="HAMAP-Rule" id="MF_00454"/>
    </source>
</evidence>
<dbReference type="EMBL" id="MWVS01000057">
    <property type="protein sequence ID" value="OPG88506.1"/>
    <property type="molecule type" value="Genomic_DNA"/>
</dbReference>
<keyword evidence="10" id="KW-0915">Sodium</keyword>
<evidence type="ECO:0000313" key="16">
    <source>
        <dbReference type="Proteomes" id="UP000189795"/>
    </source>
</evidence>
<reference evidence="14 17" key="2">
    <citation type="submission" date="2016-09" db="EMBL/GenBank/DDBJ databases">
        <title>Lactobacillus reuteri KLR3006, genome sequencing and assembly.</title>
        <authorList>
            <person name="Lee J.-Y."/>
            <person name="Kim E.B."/>
            <person name="Choi Y.-J."/>
        </authorList>
    </citation>
    <scope>NUCLEOTIDE SEQUENCE [LARGE SCALE GENOMIC DNA]</scope>
    <source>
        <strain evidence="14 17">KLR3006</strain>
    </source>
</reference>
<feature type="transmembrane region" description="Helical" evidence="10">
    <location>
        <begin position="67"/>
        <end position="91"/>
    </location>
</feature>
<sequence length="134" mass="14330">MIVDLRRLFMNIKTIMSVAIGGFLGGITRYELSALLGGDGILYANLIGSFLLAFITYYFIERGLLAAWLNAGIGTGFIGAFTTFSSLATTIVKLESQGVIASIGYFLVSSLGGLALALLGFMLARKYGDPRKDD</sequence>
<organism evidence="13 18">
    <name type="scientific">Limosilactobacillus reuteri</name>
    <name type="common">Lactobacillus reuteri</name>
    <dbReference type="NCBI Taxonomy" id="1598"/>
    <lineage>
        <taxon>Bacteria</taxon>
        <taxon>Bacillati</taxon>
        <taxon>Bacillota</taxon>
        <taxon>Bacilli</taxon>
        <taxon>Lactobacillales</taxon>
        <taxon>Lactobacillaceae</taxon>
        <taxon>Limosilactobacillus</taxon>
    </lineage>
</organism>
<keyword evidence="3 10" id="KW-0812">Transmembrane</keyword>
<evidence type="ECO:0000256" key="2">
    <source>
        <dbReference type="ARBA" id="ARBA00022475"/>
    </source>
</evidence>
<dbReference type="EMBL" id="MIMU01000084">
    <property type="protein sequence ID" value="OTA85444.1"/>
    <property type="molecule type" value="Genomic_DNA"/>
</dbReference>
<keyword evidence="2 10" id="KW-1003">Cell membrane</keyword>
<feature type="transmembrane region" description="Helical" evidence="10">
    <location>
        <begin position="12"/>
        <end position="30"/>
    </location>
</feature>
<dbReference type="GO" id="GO:0062054">
    <property type="term" value="F:fluoride channel activity"/>
    <property type="evidence" value="ECO:0007669"/>
    <property type="project" value="UniProtKB-UniRule"/>
</dbReference>
<keyword evidence="4 10" id="KW-1133">Transmembrane helix</keyword>
<dbReference type="GO" id="GO:0005886">
    <property type="term" value="C:plasma membrane"/>
    <property type="evidence" value="ECO:0007669"/>
    <property type="project" value="UniProtKB-SubCell"/>
</dbReference>
<evidence type="ECO:0000256" key="7">
    <source>
        <dbReference type="ARBA" id="ARBA00035120"/>
    </source>
</evidence>
<accession>A0A143PX79</accession>
<comment type="subcellular location">
    <subcellularLocation>
        <location evidence="1 10">Cell membrane</location>
        <topology evidence="1 10">Multi-pass membrane protein</topology>
    </subcellularLocation>
</comment>
<evidence type="ECO:0000256" key="9">
    <source>
        <dbReference type="ARBA" id="ARBA00049940"/>
    </source>
</evidence>
<reference evidence="11 15" key="3">
    <citation type="submission" date="2016-10" db="EMBL/GenBank/DDBJ databases">
        <title>Genome sequence of Lactobacillus reuteri 121, a source of glucan and fructan exopolysaccharides.</title>
        <authorList>
            <person name="Gangoiti J."/>
            <person name="Lammerts Van Bueren A."/>
            <person name="Dijkhuizen L."/>
        </authorList>
    </citation>
    <scope>NUCLEOTIDE SEQUENCE [LARGE SCALE GENOMIC DNA]</scope>
    <source>
        <strain evidence="11 15">121</strain>
    </source>
</reference>
<feature type="binding site" evidence="10">
    <location>
        <position position="82"/>
    </location>
    <ligand>
        <name>Na(+)</name>
        <dbReference type="ChEBI" id="CHEBI:29101"/>
        <note>structural</note>
    </ligand>
</feature>